<proteinExistence type="predicted"/>
<name>A0ABY6BJL5_9GAMM</name>
<feature type="region of interest" description="Disordered" evidence="1">
    <location>
        <begin position="1"/>
        <end position="25"/>
    </location>
</feature>
<evidence type="ECO:0000256" key="1">
    <source>
        <dbReference type="SAM" id="MobiDB-lite"/>
    </source>
</evidence>
<keyword evidence="3" id="KW-1185">Reference proteome</keyword>
<sequence length="120" mass="13046">MVGLDSHTRKSLKRGWPDLRPTDAAGDAVEMAGNAGGNEEVSGALMAPLFHVGTATEIKWIPVAGSEKSETWLARTSSTMAAAISSLPDLSWRFWLSRNHSITQVQESFPLTPSYRALVY</sequence>
<evidence type="ECO:0000313" key="3">
    <source>
        <dbReference type="Proteomes" id="UP001064632"/>
    </source>
</evidence>
<dbReference type="Proteomes" id="UP001064632">
    <property type="component" value="Chromosome"/>
</dbReference>
<organism evidence="2 3">
    <name type="scientific">Tahibacter amnicola</name>
    <dbReference type="NCBI Taxonomy" id="2976241"/>
    <lineage>
        <taxon>Bacteria</taxon>
        <taxon>Pseudomonadati</taxon>
        <taxon>Pseudomonadota</taxon>
        <taxon>Gammaproteobacteria</taxon>
        <taxon>Lysobacterales</taxon>
        <taxon>Rhodanobacteraceae</taxon>
        <taxon>Tahibacter</taxon>
    </lineage>
</organism>
<evidence type="ECO:0000313" key="2">
    <source>
        <dbReference type="EMBL" id="UXI69290.1"/>
    </source>
</evidence>
<accession>A0ABY6BJL5</accession>
<reference evidence="2" key="1">
    <citation type="submission" date="2022-09" db="EMBL/GenBank/DDBJ databases">
        <title>Tahibacter sp. nov., isolated from a fresh water.</title>
        <authorList>
            <person name="Baek J.H."/>
            <person name="Lee J.K."/>
            <person name="Kim J.M."/>
            <person name="Jeon C.O."/>
        </authorList>
    </citation>
    <scope>NUCLEOTIDE SEQUENCE</scope>
    <source>
        <strain evidence="2">W38</strain>
    </source>
</reference>
<gene>
    <name evidence="2" type="ORF">N4264_06475</name>
</gene>
<dbReference type="RefSeq" id="WP_261696247.1">
    <property type="nucleotide sequence ID" value="NZ_CP104694.1"/>
</dbReference>
<dbReference type="EMBL" id="CP104694">
    <property type="protein sequence ID" value="UXI69290.1"/>
    <property type="molecule type" value="Genomic_DNA"/>
</dbReference>
<protein>
    <submittedName>
        <fullName evidence="2">Uncharacterized protein</fullName>
    </submittedName>
</protein>